<evidence type="ECO:0000313" key="1">
    <source>
        <dbReference type="EMBL" id="GAA0872536.1"/>
    </source>
</evidence>
<proteinExistence type="predicted"/>
<name>A0ABP3XT08_9FLAO</name>
<dbReference type="InterPro" id="IPR026265">
    <property type="entry name" value="LptC"/>
</dbReference>
<organism evidence="1 2">
    <name type="scientific">Gangjinia marincola</name>
    <dbReference type="NCBI Taxonomy" id="578463"/>
    <lineage>
        <taxon>Bacteria</taxon>
        <taxon>Pseudomonadati</taxon>
        <taxon>Bacteroidota</taxon>
        <taxon>Flavobacteriia</taxon>
        <taxon>Flavobacteriales</taxon>
        <taxon>Flavobacteriaceae</taxon>
        <taxon>Gangjinia</taxon>
    </lineage>
</organism>
<evidence type="ECO:0000313" key="2">
    <source>
        <dbReference type="Proteomes" id="UP001500507"/>
    </source>
</evidence>
<dbReference type="InterPro" id="IPR010664">
    <property type="entry name" value="LipoPS_assembly_LptC-rel"/>
</dbReference>
<gene>
    <name evidence="1" type="primary">lptC</name>
    <name evidence="1" type="ORF">GCM10009117_16830</name>
</gene>
<sequence length="194" mass="22051">MNLISRYALKSIVVITITTMLFACTGKLSEVKNWELGQDRPQTSGKGIFLVYTDSGKVLVNLKAEKLLDYTNQDFPYRKFPDGVFVEFFDEDGKKTTIKSNYAIVYDSKDLIDLQGDVVITTSDSVVLNADQLYWNQSKNWVFTDVPYEVTFSNGARNKGEGFDANETFDTFNSRSNVGIQIVEDKENQEEENE</sequence>
<dbReference type="Gene3D" id="2.60.450.10">
    <property type="entry name" value="Lipopolysaccharide (LPS) transport protein A like domain"/>
    <property type="match status" value="1"/>
</dbReference>
<accession>A0ABP3XT08</accession>
<dbReference type="EMBL" id="BAAAFG010000015">
    <property type="protein sequence ID" value="GAA0872536.1"/>
    <property type="molecule type" value="Genomic_DNA"/>
</dbReference>
<dbReference type="Proteomes" id="UP001500507">
    <property type="component" value="Unassembled WGS sequence"/>
</dbReference>
<dbReference type="PROSITE" id="PS51257">
    <property type="entry name" value="PROKAR_LIPOPROTEIN"/>
    <property type="match status" value="1"/>
</dbReference>
<dbReference type="RefSeq" id="WP_343766038.1">
    <property type="nucleotide sequence ID" value="NZ_BAAAFG010000015.1"/>
</dbReference>
<protein>
    <submittedName>
        <fullName evidence="1">LPS export ABC transporter periplasmic protein LptC</fullName>
    </submittedName>
</protein>
<comment type="caution">
    <text evidence="1">The sequence shown here is derived from an EMBL/GenBank/DDBJ whole genome shotgun (WGS) entry which is preliminary data.</text>
</comment>
<keyword evidence="2" id="KW-1185">Reference proteome</keyword>
<dbReference type="NCBIfam" id="TIGR04409">
    <property type="entry name" value="LptC_YrbK"/>
    <property type="match status" value="1"/>
</dbReference>
<dbReference type="Pfam" id="PF06835">
    <property type="entry name" value="LptC"/>
    <property type="match status" value="1"/>
</dbReference>
<reference evidence="2" key="1">
    <citation type="journal article" date="2019" name="Int. J. Syst. Evol. Microbiol.">
        <title>The Global Catalogue of Microorganisms (GCM) 10K type strain sequencing project: providing services to taxonomists for standard genome sequencing and annotation.</title>
        <authorList>
            <consortium name="The Broad Institute Genomics Platform"/>
            <consortium name="The Broad Institute Genome Sequencing Center for Infectious Disease"/>
            <person name="Wu L."/>
            <person name="Ma J."/>
        </authorList>
    </citation>
    <scope>NUCLEOTIDE SEQUENCE [LARGE SCALE GENOMIC DNA]</scope>
    <source>
        <strain evidence="2">JCM 16082</strain>
    </source>
</reference>